<feature type="compositionally biased region" description="Low complexity" evidence="6">
    <location>
        <begin position="9"/>
        <end position="32"/>
    </location>
</feature>
<evidence type="ECO:0000256" key="2">
    <source>
        <dbReference type="ARBA" id="ARBA00022553"/>
    </source>
</evidence>
<keyword evidence="8" id="KW-1185">Reference proteome</keyword>
<reference evidence="7" key="2">
    <citation type="submission" date="2025-09" db="UniProtKB">
        <authorList>
            <consortium name="Ensembl"/>
        </authorList>
    </citation>
    <scope>IDENTIFICATION</scope>
</reference>
<name>A0A8C6H4N5_MUSSI</name>
<sequence length="651" mass="70175">MGPQQPQETSSPLSGSPSGVAASATATSRSAPRPAPPSKPGRTRREETCGHTDCRSRSRDRVRPPGPPRTPSGRWGEGATSGRAAPSTSRGPPVPTPRAPGSSSRPHPTPSTGRRSIPAPPGSPPPWGSPSCHQGSVQSPRTPPPSSSGSSVDPPTSSATNETRSWQEPVLRGPIRVISRQGKKKKTRALQEIARGWGKGKAELAESAGNIRAPAAGALAPSMPALPVAMLKCGMTGGQVKVFGKAVQTLSRVSDELWLDPSEKGLALRSVNSCHSTYGYILFSSMFFQHYQWSPFATMSDTDLPLNLNCKLAIKSVLPIFRCLNYLERRVEKCTIVARADKCRVVIQFFGKHGIKRTHNVYFQDSQPLKIIFEKSLCANILMIKPRLLTEAIALLTSNQEEVTFSVTPGNFCLKSSSGELLDLTSSVYSEMSFGPEEFDFFQVGLDTKITFCFKELKGILTFSEVMHAPLAIYFDFPGKPVVLSVEDMLLEANFILATLVDYPNRTSSPQLLPLSQARRSDPIQSSAPEGKSGVSQTPESISRAAPKRLFPKDSPDSSSAAETKRASAGQDDIFEVPESVVSDMEEEPSPSHLRKFSCMFFGAVSCEQQEYADHPLDSLAVASDSEEDPSAALVPVRSAVGGRKHAVKSV</sequence>
<feature type="compositionally biased region" description="Pro residues" evidence="6">
    <location>
        <begin position="118"/>
        <end position="128"/>
    </location>
</feature>
<feature type="compositionally biased region" description="Polar residues" evidence="6">
    <location>
        <begin position="101"/>
        <end position="114"/>
    </location>
</feature>
<evidence type="ECO:0000256" key="4">
    <source>
        <dbReference type="ARBA" id="ARBA00069750"/>
    </source>
</evidence>
<feature type="compositionally biased region" description="Basic and acidic residues" evidence="6">
    <location>
        <begin position="43"/>
        <end position="63"/>
    </location>
</feature>
<keyword evidence="2" id="KW-0597">Phosphoprotein</keyword>
<comment type="subunit">
    <text evidence="3">Interacts with HUS1, HUS1B, RAD1, RAD9A and RAD17.</text>
</comment>
<evidence type="ECO:0000313" key="8">
    <source>
        <dbReference type="Proteomes" id="UP000694415"/>
    </source>
</evidence>
<evidence type="ECO:0000256" key="1">
    <source>
        <dbReference type="ARBA" id="ARBA00008494"/>
    </source>
</evidence>
<dbReference type="GO" id="GO:0006281">
    <property type="term" value="P:DNA repair"/>
    <property type="evidence" value="ECO:0007669"/>
    <property type="project" value="TreeGrafter"/>
</dbReference>
<dbReference type="GO" id="GO:0031573">
    <property type="term" value="P:mitotic intra-S DNA damage checkpoint signaling"/>
    <property type="evidence" value="ECO:0007669"/>
    <property type="project" value="TreeGrafter"/>
</dbReference>
<evidence type="ECO:0000313" key="7">
    <source>
        <dbReference type="Ensembl" id="ENSMSIP00000015079.1"/>
    </source>
</evidence>
<dbReference type="CDD" id="cd00577">
    <property type="entry name" value="PCNA"/>
    <property type="match status" value="1"/>
</dbReference>
<dbReference type="Pfam" id="PF04139">
    <property type="entry name" value="Rad9"/>
    <property type="match status" value="1"/>
</dbReference>
<dbReference type="GO" id="GO:0030896">
    <property type="term" value="C:checkpoint clamp complex"/>
    <property type="evidence" value="ECO:0007669"/>
    <property type="project" value="InterPro"/>
</dbReference>
<dbReference type="Ensembl" id="ENSMSIT00000019159.1">
    <property type="protein sequence ID" value="ENSMSIP00000015079.1"/>
    <property type="gene ID" value="ENSMSIG00000012967.1"/>
</dbReference>
<feature type="compositionally biased region" description="Polar residues" evidence="6">
    <location>
        <begin position="523"/>
        <end position="541"/>
    </location>
</feature>
<dbReference type="InterPro" id="IPR046938">
    <property type="entry name" value="DNA_clamp_sf"/>
</dbReference>
<reference evidence="7" key="1">
    <citation type="submission" date="2025-08" db="UniProtKB">
        <authorList>
            <consortium name="Ensembl"/>
        </authorList>
    </citation>
    <scope>IDENTIFICATION</scope>
</reference>
<dbReference type="Proteomes" id="UP000694415">
    <property type="component" value="Unplaced"/>
</dbReference>
<proteinExistence type="inferred from homology"/>
<dbReference type="InterPro" id="IPR007268">
    <property type="entry name" value="Rad9/Ddc1"/>
</dbReference>
<feature type="region of interest" description="Disordered" evidence="6">
    <location>
        <begin position="1"/>
        <end position="174"/>
    </location>
</feature>
<dbReference type="GeneTree" id="ENSGT00390000005767"/>
<dbReference type="AlphaFoldDB" id="A0A8C6H4N5"/>
<dbReference type="GO" id="GO:0071479">
    <property type="term" value="P:cellular response to ionizing radiation"/>
    <property type="evidence" value="ECO:0007669"/>
    <property type="project" value="TreeGrafter"/>
</dbReference>
<feature type="region of interest" description="Disordered" evidence="6">
    <location>
        <begin position="511"/>
        <end position="575"/>
    </location>
</feature>
<protein>
    <recommendedName>
        <fullName evidence="4">Cell cycle checkpoint control protein RAD9B</fullName>
    </recommendedName>
    <alternativeName>
        <fullName evidence="5">DNA repair exonuclease rad9 homolog B</fullName>
    </alternativeName>
</protein>
<dbReference type="PANTHER" id="PTHR15237:SF2">
    <property type="entry name" value="CELL CYCLE CHECKPOINT CONTROL PROTEIN RAD9B"/>
    <property type="match status" value="1"/>
</dbReference>
<organism evidence="7 8">
    <name type="scientific">Mus spicilegus</name>
    <name type="common">Mound-building mouse</name>
    <dbReference type="NCBI Taxonomy" id="10103"/>
    <lineage>
        <taxon>Eukaryota</taxon>
        <taxon>Metazoa</taxon>
        <taxon>Chordata</taxon>
        <taxon>Craniata</taxon>
        <taxon>Vertebrata</taxon>
        <taxon>Euteleostomi</taxon>
        <taxon>Mammalia</taxon>
        <taxon>Eutheria</taxon>
        <taxon>Euarchontoglires</taxon>
        <taxon>Glires</taxon>
        <taxon>Rodentia</taxon>
        <taxon>Myomorpha</taxon>
        <taxon>Muroidea</taxon>
        <taxon>Muridae</taxon>
        <taxon>Murinae</taxon>
        <taxon>Mus</taxon>
        <taxon>Mus</taxon>
    </lineage>
</organism>
<evidence type="ECO:0000256" key="6">
    <source>
        <dbReference type="SAM" id="MobiDB-lite"/>
    </source>
</evidence>
<dbReference type="GO" id="GO:0000076">
    <property type="term" value="P:DNA replication checkpoint signaling"/>
    <property type="evidence" value="ECO:0007669"/>
    <property type="project" value="TreeGrafter"/>
</dbReference>
<dbReference type="PANTHER" id="PTHR15237">
    <property type="entry name" value="DNA REPAIR PROTEIN RAD9"/>
    <property type="match status" value="1"/>
</dbReference>
<evidence type="ECO:0000256" key="5">
    <source>
        <dbReference type="ARBA" id="ARBA00079898"/>
    </source>
</evidence>
<dbReference type="Gene3D" id="3.70.10.10">
    <property type="match status" value="1"/>
</dbReference>
<comment type="similarity">
    <text evidence="1">Belongs to the rad9 family.</text>
</comment>
<feature type="compositionally biased region" description="Low complexity" evidence="6">
    <location>
        <begin position="147"/>
        <end position="158"/>
    </location>
</feature>
<accession>A0A8C6H4N5</accession>
<evidence type="ECO:0000256" key="3">
    <source>
        <dbReference type="ARBA" id="ARBA00066208"/>
    </source>
</evidence>
<dbReference type="SUPFAM" id="SSF55979">
    <property type="entry name" value="DNA clamp"/>
    <property type="match status" value="1"/>
</dbReference>
<dbReference type="FunFam" id="3.70.10.10:FF:000008">
    <property type="entry name" value="Cell cycle checkpoint control protein"/>
    <property type="match status" value="1"/>
</dbReference>